<dbReference type="Proteomes" id="UP000825002">
    <property type="component" value="Unassembled WGS sequence"/>
</dbReference>
<feature type="compositionally biased region" description="Acidic residues" evidence="8">
    <location>
        <begin position="190"/>
        <end position="206"/>
    </location>
</feature>
<feature type="non-terminal residue" evidence="11">
    <location>
        <position position="738"/>
    </location>
</feature>
<evidence type="ECO:0000256" key="7">
    <source>
        <dbReference type="ARBA" id="ARBA00023136"/>
    </source>
</evidence>
<feature type="transmembrane region" description="Helical" evidence="9">
    <location>
        <begin position="62"/>
        <end position="86"/>
    </location>
</feature>
<evidence type="ECO:0000256" key="5">
    <source>
        <dbReference type="ARBA" id="ARBA00022692"/>
    </source>
</evidence>
<comment type="caution">
    <text evidence="11">The sequence shown here is derived from an EMBL/GenBank/DDBJ whole genome shotgun (WGS) entry which is preliminary data.</text>
</comment>
<protein>
    <submittedName>
        <fullName evidence="11">Sodium/potassium/calcium exchanger 3</fullName>
    </submittedName>
</protein>
<evidence type="ECO:0000256" key="9">
    <source>
        <dbReference type="SAM" id="Phobius"/>
    </source>
</evidence>
<keyword evidence="5 9" id="KW-0812">Transmembrane</keyword>
<feature type="transmembrane region" description="Helical" evidence="9">
    <location>
        <begin position="390"/>
        <end position="409"/>
    </location>
</feature>
<evidence type="ECO:0000256" key="8">
    <source>
        <dbReference type="SAM" id="MobiDB-lite"/>
    </source>
</evidence>
<proteinExistence type="inferred from homology"/>
<keyword evidence="3" id="KW-0050">Antiport</keyword>
<sequence length="738" mass="80796">MRTHRSLVAKRHAIARAELTAAGSKPPRVVQFDATSDREARHHHSASRHLSGTAMISTVAAVLVWLVVAGYVITASMGATIVIDSVTQSMIHSRRQENVNLQDVENSMPGSVQSSIVQSVEPRTRRGTQFRTVKKVRLTTTTTTTTTTSTTTPVRPNEASDDQVNDDTAVVPAEPNEGGGDESAGPQIAESDEGDGAIIEPETDDSGDIRNEPEPSKLSPKKTSTESNILTTATPKRARLVQLPFIKAKNESVCVSPAYLEFPPDPIGSKWRGRGFIIIHVALVVYMFYALALVCERYFIPSLEEFAQRLNLSEDVAGATLMSAGSSAPELFTAILGVFIAKGDVGTGAIVGSAATIARLNWWPILRDSLYYTFTVLVLILFIYDERVTAFESLAMLALYGLYIVVMYYNEQLKDYVIINVLPNLGSLGASMLDAQANEASQSKSNDDVFCSSASASGRPREIDFGMFRAALLVIQRHKRLFSTKLRFQSAARLIIYDRQRARNTAATTSVSLVETSYLGPSSAGDKQFKTSSSSSSMQRQRMAAYAMQSSTLSKTKKSLVTEDDLDIWTRPPAEASGIEYYVWLAKIPVNFVLFHTVPDCTLYPDKYYLTFIISITWTALFSYVMVWMVCLIGYTLGIPDSIMGITFLAAGTSVPDAYSSIHVAKMGMADMAVSNSIGSNIFDILVGLSLPWFIQTAIYPGTFQINSNFTNFRAPSRSHLTGDLNSIELLQVLPTLH</sequence>
<organism evidence="11 12">
    <name type="scientific">Fragariocoptes setiger</name>
    <dbReference type="NCBI Taxonomy" id="1670756"/>
    <lineage>
        <taxon>Eukaryota</taxon>
        <taxon>Metazoa</taxon>
        <taxon>Ecdysozoa</taxon>
        <taxon>Arthropoda</taxon>
        <taxon>Chelicerata</taxon>
        <taxon>Arachnida</taxon>
        <taxon>Acari</taxon>
        <taxon>Acariformes</taxon>
        <taxon>Trombidiformes</taxon>
        <taxon>Prostigmata</taxon>
        <taxon>Eupodina</taxon>
        <taxon>Eriophyoidea</taxon>
        <taxon>Phytoptidae</taxon>
        <taxon>Fragariocoptes</taxon>
    </lineage>
</organism>
<feature type="region of interest" description="Disordered" evidence="8">
    <location>
        <begin position="106"/>
        <end position="229"/>
    </location>
</feature>
<comment type="similarity">
    <text evidence="2">Belongs to the Ca(2+):cation antiporter (CaCA) (TC 2.A.19) family. SLC24A subfamily.</text>
</comment>
<keyword evidence="4" id="KW-0406">Ion transport</keyword>
<dbReference type="InterPro" id="IPR004837">
    <property type="entry name" value="NaCa_Exmemb"/>
</dbReference>
<evidence type="ECO:0000256" key="4">
    <source>
        <dbReference type="ARBA" id="ARBA00022568"/>
    </source>
</evidence>
<comment type="subcellular location">
    <subcellularLocation>
        <location evidence="1">Membrane</location>
        <topology evidence="1">Multi-pass membrane protein</topology>
    </subcellularLocation>
</comment>
<feature type="transmembrane region" description="Helical" evidence="9">
    <location>
        <begin position="610"/>
        <end position="635"/>
    </location>
</feature>
<dbReference type="InterPro" id="IPR004481">
    <property type="entry name" value="K/Na/Ca-exchanger"/>
</dbReference>
<evidence type="ECO:0000256" key="3">
    <source>
        <dbReference type="ARBA" id="ARBA00022449"/>
    </source>
</evidence>
<name>A0ABQ7SBR1_9ACAR</name>
<keyword evidence="4" id="KW-0106">Calcium</keyword>
<feature type="transmembrane region" description="Helical" evidence="9">
    <location>
        <begin position="331"/>
        <end position="357"/>
    </location>
</feature>
<keyword evidence="7 9" id="KW-0472">Membrane</keyword>
<dbReference type="InterPro" id="IPR044880">
    <property type="entry name" value="NCX_ion-bd_dom_sf"/>
</dbReference>
<evidence type="ECO:0000256" key="6">
    <source>
        <dbReference type="ARBA" id="ARBA00022989"/>
    </source>
</evidence>
<dbReference type="EMBL" id="JAIFTH010000066">
    <property type="protein sequence ID" value="KAG9510849.1"/>
    <property type="molecule type" value="Genomic_DNA"/>
</dbReference>
<dbReference type="Gene3D" id="1.20.1420.30">
    <property type="entry name" value="NCX, central ion-binding region"/>
    <property type="match status" value="2"/>
</dbReference>
<accession>A0ABQ7SBR1</accession>
<feature type="transmembrane region" description="Helical" evidence="9">
    <location>
        <begin position="369"/>
        <end position="384"/>
    </location>
</feature>
<evidence type="ECO:0000256" key="2">
    <source>
        <dbReference type="ARBA" id="ARBA00005364"/>
    </source>
</evidence>
<feature type="compositionally biased region" description="Low complexity" evidence="8">
    <location>
        <begin position="139"/>
        <end position="152"/>
    </location>
</feature>
<evidence type="ECO:0000313" key="12">
    <source>
        <dbReference type="Proteomes" id="UP000825002"/>
    </source>
</evidence>
<dbReference type="Pfam" id="PF01699">
    <property type="entry name" value="Na_Ca_ex"/>
    <property type="match status" value="2"/>
</dbReference>
<gene>
    <name evidence="11" type="primary">SLC24A3</name>
    <name evidence="11" type="ORF">GZH46_00592</name>
</gene>
<feature type="compositionally biased region" description="Basic residues" evidence="8">
    <location>
        <begin position="125"/>
        <end position="137"/>
    </location>
</feature>
<keyword evidence="12" id="KW-1185">Reference proteome</keyword>
<dbReference type="PANTHER" id="PTHR10846">
    <property type="entry name" value="SODIUM/POTASSIUM/CALCIUM EXCHANGER"/>
    <property type="match status" value="1"/>
</dbReference>
<feature type="domain" description="Sodium/calcium exchanger membrane region" evidence="10">
    <location>
        <begin position="608"/>
        <end position="710"/>
    </location>
</feature>
<reference evidence="11 12" key="1">
    <citation type="submission" date="2020-10" db="EMBL/GenBank/DDBJ databases">
        <authorList>
            <person name="Klimov P.B."/>
            <person name="Dyachkov S.M."/>
            <person name="Chetverikov P.E."/>
        </authorList>
    </citation>
    <scope>NUCLEOTIDE SEQUENCE [LARGE SCALE GENOMIC DNA]</scope>
    <source>
        <strain evidence="11">BMOC 18-1129-001#AD2665</strain>
        <tissue evidence="11">Entire mites</tissue>
    </source>
</reference>
<dbReference type="PANTHER" id="PTHR10846:SF73">
    <property type="entry name" value="SODIUM_CALCIUM EXCHANGER MEMBRANE REGION DOMAIN-CONTAINING PROTEIN"/>
    <property type="match status" value="1"/>
</dbReference>
<keyword evidence="4" id="KW-0813">Transport</keyword>
<evidence type="ECO:0000313" key="11">
    <source>
        <dbReference type="EMBL" id="KAG9510849.1"/>
    </source>
</evidence>
<feature type="domain" description="Sodium/calcium exchanger membrane region" evidence="10">
    <location>
        <begin position="281"/>
        <end position="408"/>
    </location>
</feature>
<dbReference type="NCBIfam" id="TIGR00367">
    <property type="entry name" value="calcium/sodium antiporter"/>
    <property type="match status" value="1"/>
</dbReference>
<keyword evidence="6 9" id="KW-1133">Transmembrane helix</keyword>
<evidence type="ECO:0000256" key="1">
    <source>
        <dbReference type="ARBA" id="ARBA00004141"/>
    </source>
</evidence>
<keyword evidence="4" id="KW-0109">Calcium transport</keyword>
<feature type="compositionally biased region" description="Polar residues" evidence="8">
    <location>
        <begin position="106"/>
        <end position="118"/>
    </location>
</feature>
<evidence type="ECO:0000259" key="10">
    <source>
        <dbReference type="Pfam" id="PF01699"/>
    </source>
</evidence>
<feature type="transmembrane region" description="Helical" evidence="9">
    <location>
        <begin position="276"/>
        <end position="300"/>
    </location>
</feature>